<organism evidence="2 4">
    <name type="scientific">Jannaschia seohaensis</name>
    <dbReference type="NCBI Taxonomy" id="475081"/>
    <lineage>
        <taxon>Bacteria</taxon>
        <taxon>Pseudomonadati</taxon>
        <taxon>Pseudomonadota</taxon>
        <taxon>Alphaproteobacteria</taxon>
        <taxon>Rhodobacterales</taxon>
        <taxon>Roseobacteraceae</taxon>
        <taxon>Jannaschia</taxon>
    </lineage>
</organism>
<evidence type="ECO:0000313" key="3">
    <source>
        <dbReference type="Proteomes" id="UP000245839"/>
    </source>
</evidence>
<dbReference type="InterPro" id="IPR029044">
    <property type="entry name" value="Nucleotide-diphossugar_trans"/>
</dbReference>
<dbReference type="Proteomes" id="UP000245839">
    <property type="component" value="Unassembled WGS sequence"/>
</dbReference>
<dbReference type="Gene3D" id="3.90.550.10">
    <property type="entry name" value="Spore Coat Polysaccharide Biosynthesis Protein SpsA, Chain A"/>
    <property type="match status" value="1"/>
</dbReference>
<protein>
    <recommendedName>
        <fullName evidence="5">Glycosyl transferase family 8</fullName>
    </recommendedName>
</protein>
<dbReference type="EMBL" id="QGDJ01000003">
    <property type="protein sequence ID" value="PWJ20511.1"/>
    <property type="molecule type" value="Genomic_DNA"/>
</dbReference>
<reference evidence="2 4" key="1">
    <citation type="submission" date="2016-10" db="EMBL/GenBank/DDBJ databases">
        <authorList>
            <person name="Cai Z."/>
        </authorList>
    </citation>
    <scope>NUCLEOTIDE SEQUENCE [LARGE SCALE GENOMIC DNA]</scope>
    <source>
        <strain evidence="2 4">DSM 25227</strain>
    </source>
</reference>
<evidence type="ECO:0000313" key="4">
    <source>
        <dbReference type="Proteomes" id="UP000251571"/>
    </source>
</evidence>
<accession>A0A2Y9AQ88</accession>
<dbReference type="RefSeq" id="WP_109564089.1">
    <property type="nucleotide sequence ID" value="NZ_QGDJ01000003.1"/>
</dbReference>
<dbReference type="Proteomes" id="UP000251571">
    <property type="component" value="Unassembled WGS sequence"/>
</dbReference>
<dbReference type="AlphaFoldDB" id="A0A2Y9AQ88"/>
<proteinExistence type="predicted"/>
<dbReference type="SUPFAM" id="SSF53448">
    <property type="entry name" value="Nucleotide-diphospho-sugar transferases"/>
    <property type="match status" value="1"/>
</dbReference>
<reference evidence="1 3" key="2">
    <citation type="submission" date="2018-03" db="EMBL/GenBank/DDBJ databases">
        <title>Genomic Encyclopedia of Archaeal and Bacterial Type Strains, Phase II (KMG-II): from individual species to whole genera.</title>
        <authorList>
            <person name="Goeker M."/>
        </authorList>
    </citation>
    <scope>NUCLEOTIDE SEQUENCE [LARGE SCALE GENOMIC DNA]</scope>
    <source>
        <strain evidence="1 3">DSM 25227</strain>
    </source>
</reference>
<gene>
    <name evidence="1" type="ORF">BCF38_103330</name>
    <name evidence="2" type="ORF">SAMN05421539_103330</name>
</gene>
<evidence type="ECO:0000313" key="1">
    <source>
        <dbReference type="EMBL" id="PWJ20511.1"/>
    </source>
</evidence>
<dbReference type="OrthoDB" id="5672604at2"/>
<sequence length="324" mass="36130">MTLARPEAPAAQTRLRKWYFCANDGALGGDNFRLLRAAIHSCLRHTDLLPHCLYVGRTRPALDKLREMGVTVIRHMPSLEPELRRAYGADYETFAGHWLRLDIPRIETEDAVVLYTDIDVLFRPLPPRLARPRLLAVAPERWRAARSHFNSGVMLMNLDGLRGVDDAFRAAIRARLAGDFTWPTHDQASFNAFFRGRTDPLPLEMNWKPYWGVGPETGIVHFHGPKPRIAAALAQNGPAGLDPTQARLHALAPAAYAHYGALYRSELAEPPATGDAPPVYVVDDGGPTTEPALRAVLRDARHWAEDGLRAGLGRLREIRSARRV</sequence>
<name>A0A2Y9AQ88_9RHOB</name>
<evidence type="ECO:0000313" key="2">
    <source>
        <dbReference type="EMBL" id="SSA44607.1"/>
    </source>
</evidence>
<dbReference type="EMBL" id="UETC01000003">
    <property type="protein sequence ID" value="SSA44607.1"/>
    <property type="molecule type" value="Genomic_DNA"/>
</dbReference>
<keyword evidence="3" id="KW-1185">Reference proteome</keyword>
<evidence type="ECO:0008006" key="5">
    <source>
        <dbReference type="Google" id="ProtNLM"/>
    </source>
</evidence>